<keyword evidence="3" id="KW-1185">Reference proteome</keyword>
<dbReference type="InterPro" id="IPR013783">
    <property type="entry name" value="Ig-like_fold"/>
</dbReference>
<evidence type="ECO:0000313" key="2">
    <source>
        <dbReference type="EMBL" id="NYD25219.1"/>
    </source>
</evidence>
<organism evidence="2 3">
    <name type="scientific">Leucobacter aridicollis</name>
    <dbReference type="NCBI Taxonomy" id="283878"/>
    <lineage>
        <taxon>Bacteria</taxon>
        <taxon>Bacillati</taxon>
        <taxon>Actinomycetota</taxon>
        <taxon>Actinomycetes</taxon>
        <taxon>Micrococcales</taxon>
        <taxon>Microbacteriaceae</taxon>
        <taxon>Leucobacter</taxon>
    </lineage>
</organism>
<feature type="domain" description="Bacterial Ig" evidence="1">
    <location>
        <begin position="290"/>
        <end position="341"/>
    </location>
</feature>
<dbReference type="GO" id="GO:0005975">
    <property type="term" value="P:carbohydrate metabolic process"/>
    <property type="evidence" value="ECO:0007669"/>
    <property type="project" value="UniProtKB-ARBA"/>
</dbReference>
<dbReference type="RefSeq" id="WP_185985761.1">
    <property type="nucleotide sequence ID" value="NZ_JACCBD010000001.1"/>
</dbReference>
<dbReference type="Pfam" id="PF17936">
    <property type="entry name" value="Big_6"/>
    <property type="match status" value="5"/>
</dbReference>
<proteinExistence type="predicted"/>
<protein>
    <recommendedName>
        <fullName evidence="1">Bacterial Ig domain-containing protein</fullName>
    </recommendedName>
</protein>
<dbReference type="InterPro" id="IPR041498">
    <property type="entry name" value="Big_6"/>
</dbReference>
<feature type="domain" description="Bacterial Ig" evidence="1">
    <location>
        <begin position="378"/>
        <end position="429"/>
    </location>
</feature>
<feature type="domain" description="Bacterial Ig" evidence="1">
    <location>
        <begin position="30"/>
        <end position="81"/>
    </location>
</feature>
<dbReference type="AlphaFoldDB" id="A0A852R417"/>
<name>A0A852R417_9MICO</name>
<feature type="domain" description="Bacterial Ig" evidence="1">
    <location>
        <begin position="466"/>
        <end position="517"/>
    </location>
</feature>
<evidence type="ECO:0000259" key="1">
    <source>
        <dbReference type="Pfam" id="PF17936"/>
    </source>
</evidence>
<reference evidence="2 3" key="1">
    <citation type="submission" date="2020-07" db="EMBL/GenBank/DDBJ databases">
        <title>Sequencing the genomes of 1000 actinobacteria strains.</title>
        <authorList>
            <person name="Klenk H.-P."/>
        </authorList>
    </citation>
    <scope>NUCLEOTIDE SEQUENCE [LARGE SCALE GENOMIC DNA]</scope>
    <source>
        <strain evidence="2 3">DSM 17380</strain>
    </source>
</reference>
<dbReference type="EMBL" id="JACCBD010000001">
    <property type="protein sequence ID" value="NYD25219.1"/>
    <property type="molecule type" value="Genomic_DNA"/>
</dbReference>
<dbReference type="Gene3D" id="2.60.40.10">
    <property type="entry name" value="Immunoglobulins"/>
    <property type="match status" value="7"/>
</dbReference>
<comment type="caution">
    <text evidence="2">The sequence shown here is derived from an EMBL/GenBank/DDBJ whole genome shotgun (WGS) entry which is preliminary data.</text>
</comment>
<dbReference type="Proteomes" id="UP000586095">
    <property type="component" value="Unassembled WGS sequence"/>
</dbReference>
<sequence>MIAGEQDIEISLALSRITADFSFSHANSAQGTITGTGEPGATIEVTRAGSLIASAEVSWNGNFSVRTPAPNKGGVDKIDVLQRSQGTVGPNTVQLTPDYGEPVSITSPADGTVTSDGTILLEGRGVPGGDLTLSNTTGGGEVASTVVSASGSWSVDVADLPSGAVEVEASVRGRGDNVTSAKVTIHREDAPVEALEVLTPAEGETVPSGTVTFTGTANAGAKVQLVSNQAGAILGEGTADATGNWTADVNRELGVGDYKIIVRNGSTDVIRSFTVKKPVVETLKLTAPAENSVVAPGTVTFTGTANAGAKVQLVSNQSGAILGEGTADATGNWTADVNRELGVGDYKIIVRNGSTDVIRSFTVKKPVVETLKVTAPAENSVVAPGTVTFTGTANAGAKVQLVSNQAGAILGEGTADATGNWTADVNRELGVGDYKIIVRNGSTDVIRSFTVKKPVVETLKVTAPAENSVVAPGTVTFTGTANAGAKVQLVSNQAGAILGEGTADATGNWTADVNRELGVGDYKIIVRNGSTDVIRSFTVKKPVVETLKVTAPAENSVVAPGTVTFTGTANAGAKVQLVSNQSGNELGSAVAAADGTWSADVNRDLQAGTYIIVVKNGALQLDRAFTVK</sequence>
<accession>A0A852R417</accession>
<evidence type="ECO:0000313" key="3">
    <source>
        <dbReference type="Proteomes" id="UP000586095"/>
    </source>
</evidence>
<gene>
    <name evidence="2" type="ORF">BJ960_000022</name>
</gene>
<feature type="domain" description="Bacterial Ig" evidence="1">
    <location>
        <begin position="554"/>
        <end position="616"/>
    </location>
</feature>